<sequence length="280" mass="31152">MSLTPTTKTLDAYAPPPFRKEECIRFTSAAPFTPTFVTSNLSLSSDPGMMYTTRVKGRQILLENPVRESRAKKELDKKRAARQAARERKQQGVIGKKEAREKGVWKFDDEQAKYALFLPLHALWRGYMSELLNLAAEGTPSAPPSASNMHPKLLKADYHGSIMTVSQSKNPCLVGVAGIVIHETENAFTVVTKEDKVKLLPKQNSVFKFAVPLYSTLPTSHMAGTPLPIESPDVGTTTGSPPHTVLDGPHIEFELYGNQFRFRASERAGRKFKHKETIEL</sequence>
<reference evidence="8 9" key="1">
    <citation type="journal article" date="2020" name="ISME J.">
        <title>Uncovering the hidden diversity of litter-decomposition mechanisms in mushroom-forming fungi.</title>
        <authorList>
            <person name="Floudas D."/>
            <person name="Bentzer J."/>
            <person name="Ahren D."/>
            <person name="Johansson T."/>
            <person name="Persson P."/>
            <person name="Tunlid A."/>
        </authorList>
    </citation>
    <scope>NUCLEOTIDE SEQUENCE [LARGE SCALE GENOMIC DNA]</scope>
    <source>
        <strain evidence="8 9">CBS 101986</strain>
    </source>
</reference>
<dbReference type="GO" id="GO:0000172">
    <property type="term" value="C:ribonuclease MRP complex"/>
    <property type="evidence" value="ECO:0007669"/>
    <property type="project" value="InterPro"/>
</dbReference>
<dbReference type="Gene3D" id="2.30.30.210">
    <property type="entry name" value="Ribonuclease P/MRP, subunit p29"/>
    <property type="match status" value="1"/>
</dbReference>
<dbReference type="Pfam" id="PF01868">
    <property type="entry name" value="RNase_P-MRP_p29"/>
    <property type="match status" value="1"/>
</dbReference>
<evidence type="ECO:0000256" key="7">
    <source>
        <dbReference type="ARBA" id="ARBA00022801"/>
    </source>
</evidence>
<evidence type="ECO:0000256" key="2">
    <source>
        <dbReference type="ARBA" id="ARBA00006181"/>
    </source>
</evidence>
<evidence type="ECO:0000256" key="6">
    <source>
        <dbReference type="ARBA" id="ARBA00022759"/>
    </source>
</evidence>
<evidence type="ECO:0000256" key="4">
    <source>
        <dbReference type="ARBA" id="ARBA00022694"/>
    </source>
</evidence>
<dbReference type="Proteomes" id="UP000567179">
    <property type="component" value="Unassembled WGS sequence"/>
</dbReference>
<dbReference type="GO" id="GO:0030677">
    <property type="term" value="C:ribonuclease P complex"/>
    <property type="evidence" value="ECO:0007669"/>
    <property type="project" value="InterPro"/>
</dbReference>
<comment type="caution">
    <text evidence="8">The sequence shown here is derived from an EMBL/GenBank/DDBJ whole genome shotgun (WGS) entry which is preliminary data.</text>
</comment>
<dbReference type="InterPro" id="IPR023538">
    <property type="entry name" value="RNP1"/>
</dbReference>
<keyword evidence="7" id="KW-0378">Hydrolase</keyword>
<dbReference type="GO" id="GO:0016787">
    <property type="term" value="F:hydrolase activity"/>
    <property type="evidence" value="ECO:0007669"/>
    <property type="project" value="UniProtKB-KW"/>
</dbReference>
<dbReference type="GO" id="GO:0005634">
    <property type="term" value="C:nucleus"/>
    <property type="evidence" value="ECO:0007669"/>
    <property type="project" value="UniProtKB-SubCell"/>
</dbReference>
<dbReference type="InterPro" id="IPR023534">
    <property type="entry name" value="Rof/RNase_P-like"/>
</dbReference>
<name>A0A8H5F8H5_9AGAR</name>
<keyword evidence="4" id="KW-0819">tRNA processing</keyword>
<dbReference type="AlphaFoldDB" id="A0A8H5F8H5"/>
<accession>A0A8H5F8H5</accession>
<dbReference type="InterPro" id="IPR016848">
    <property type="entry name" value="RNase_P/MRP_Rpp29-subunit"/>
</dbReference>
<dbReference type="SUPFAM" id="SSF101744">
    <property type="entry name" value="Rof/RNase P subunit-like"/>
    <property type="match status" value="1"/>
</dbReference>
<keyword evidence="5" id="KW-0540">Nuclease</keyword>
<comment type="similarity">
    <text evidence="2">Belongs to the eukaryotic/archaeal RNase P protein component 1 family.</text>
</comment>
<proteinExistence type="inferred from homology"/>
<dbReference type="HAMAP" id="MF_00754">
    <property type="entry name" value="RNase_P_1"/>
    <property type="match status" value="1"/>
</dbReference>
<dbReference type="GO" id="GO:0004519">
    <property type="term" value="F:endonuclease activity"/>
    <property type="evidence" value="ECO:0007669"/>
    <property type="project" value="UniProtKB-KW"/>
</dbReference>
<protein>
    <submittedName>
        <fullName evidence="8">Uncharacterized protein</fullName>
    </submittedName>
</protein>
<organism evidence="8 9">
    <name type="scientific">Psilocybe cf. subviscida</name>
    <dbReference type="NCBI Taxonomy" id="2480587"/>
    <lineage>
        <taxon>Eukaryota</taxon>
        <taxon>Fungi</taxon>
        <taxon>Dikarya</taxon>
        <taxon>Basidiomycota</taxon>
        <taxon>Agaricomycotina</taxon>
        <taxon>Agaricomycetes</taxon>
        <taxon>Agaricomycetidae</taxon>
        <taxon>Agaricales</taxon>
        <taxon>Agaricineae</taxon>
        <taxon>Strophariaceae</taxon>
        <taxon>Psilocybe</taxon>
    </lineage>
</organism>
<dbReference type="OrthoDB" id="272271at2759"/>
<dbReference type="SMART" id="SM00538">
    <property type="entry name" value="POP4"/>
    <property type="match status" value="1"/>
</dbReference>
<dbReference type="EMBL" id="JAACJJ010000014">
    <property type="protein sequence ID" value="KAF5327670.1"/>
    <property type="molecule type" value="Genomic_DNA"/>
</dbReference>
<keyword evidence="9" id="KW-1185">Reference proteome</keyword>
<dbReference type="InterPro" id="IPR002730">
    <property type="entry name" value="Rpp29/RNP1"/>
</dbReference>
<dbReference type="InterPro" id="IPR036980">
    <property type="entry name" value="RNase_P/MRP_Rpp29_sf"/>
</dbReference>
<gene>
    <name evidence="8" type="ORF">D9619_005019</name>
</gene>
<comment type="subcellular location">
    <subcellularLocation>
        <location evidence="1">Nucleus</location>
    </subcellularLocation>
</comment>
<dbReference type="GO" id="GO:0033204">
    <property type="term" value="F:ribonuclease P RNA binding"/>
    <property type="evidence" value="ECO:0007669"/>
    <property type="project" value="InterPro"/>
</dbReference>
<dbReference type="PANTHER" id="PTHR13348">
    <property type="entry name" value="RIBONUCLEASE P SUBUNIT P29"/>
    <property type="match status" value="1"/>
</dbReference>
<keyword evidence="3" id="KW-0963">Cytoplasm</keyword>
<evidence type="ECO:0000256" key="3">
    <source>
        <dbReference type="ARBA" id="ARBA00022490"/>
    </source>
</evidence>
<evidence type="ECO:0000313" key="9">
    <source>
        <dbReference type="Proteomes" id="UP000567179"/>
    </source>
</evidence>
<keyword evidence="6" id="KW-0255">Endonuclease</keyword>
<dbReference type="GO" id="GO:0006364">
    <property type="term" value="P:rRNA processing"/>
    <property type="evidence" value="ECO:0007669"/>
    <property type="project" value="TreeGrafter"/>
</dbReference>
<evidence type="ECO:0000313" key="8">
    <source>
        <dbReference type="EMBL" id="KAF5327670.1"/>
    </source>
</evidence>
<dbReference type="PANTHER" id="PTHR13348:SF0">
    <property type="entry name" value="RIBONUCLEASE P PROTEIN SUBUNIT P29"/>
    <property type="match status" value="1"/>
</dbReference>
<evidence type="ECO:0000256" key="1">
    <source>
        <dbReference type="ARBA" id="ARBA00004123"/>
    </source>
</evidence>
<dbReference type="GO" id="GO:0001682">
    <property type="term" value="P:tRNA 5'-leader removal"/>
    <property type="evidence" value="ECO:0007669"/>
    <property type="project" value="InterPro"/>
</dbReference>
<evidence type="ECO:0000256" key="5">
    <source>
        <dbReference type="ARBA" id="ARBA00022722"/>
    </source>
</evidence>